<evidence type="ECO:0000256" key="6">
    <source>
        <dbReference type="SAM" id="Phobius"/>
    </source>
</evidence>
<keyword evidence="8" id="KW-1185">Reference proteome</keyword>
<evidence type="ECO:0000313" key="8">
    <source>
        <dbReference type="Proteomes" id="UP001474421"/>
    </source>
</evidence>
<dbReference type="Proteomes" id="UP001474421">
    <property type="component" value="Unassembled WGS sequence"/>
</dbReference>
<dbReference type="PANTHER" id="PTHR13999">
    <property type="entry name" value="INTERFERON INDUCIBLE TRANSMEMBRANE PROTEIN"/>
    <property type="match status" value="1"/>
</dbReference>
<evidence type="ECO:0000256" key="2">
    <source>
        <dbReference type="ARBA" id="ARBA00006843"/>
    </source>
</evidence>
<keyword evidence="5 6" id="KW-0472">Membrane</keyword>
<accession>A0AAW1C6M2</accession>
<dbReference type="Pfam" id="PF04505">
    <property type="entry name" value="CD225"/>
    <property type="match status" value="1"/>
</dbReference>
<dbReference type="EMBL" id="JAOTOJ010000001">
    <property type="protein sequence ID" value="KAK9410159.1"/>
    <property type="molecule type" value="Genomic_DNA"/>
</dbReference>
<dbReference type="GO" id="GO:0005886">
    <property type="term" value="C:plasma membrane"/>
    <property type="evidence" value="ECO:0007669"/>
    <property type="project" value="TreeGrafter"/>
</dbReference>
<evidence type="ECO:0000256" key="1">
    <source>
        <dbReference type="ARBA" id="ARBA00004370"/>
    </source>
</evidence>
<organism evidence="7 8">
    <name type="scientific">Crotalus adamanteus</name>
    <name type="common">Eastern diamondback rattlesnake</name>
    <dbReference type="NCBI Taxonomy" id="8729"/>
    <lineage>
        <taxon>Eukaryota</taxon>
        <taxon>Metazoa</taxon>
        <taxon>Chordata</taxon>
        <taxon>Craniata</taxon>
        <taxon>Vertebrata</taxon>
        <taxon>Euteleostomi</taxon>
        <taxon>Lepidosauria</taxon>
        <taxon>Squamata</taxon>
        <taxon>Bifurcata</taxon>
        <taxon>Unidentata</taxon>
        <taxon>Episquamata</taxon>
        <taxon>Toxicofera</taxon>
        <taxon>Serpentes</taxon>
        <taxon>Colubroidea</taxon>
        <taxon>Viperidae</taxon>
        <taxon>Crotalinae</taxon>
        <taxon>Crotalus</taxon>
    </lineage>
</organism>
<dbReference type="InterPro" id="IPR051517">
    <property type="entry name" value="IFITM_antiviral_protein"/>
</dbReference>
<reference evidence="7 8" key="1">
    <citation type="journal article" date="2024" name="Proc. Natl. Acad. Sci. U.S.A.">
        <title>The genetic regulatory architecture and epigenomic basis for age-related changes in rattlesnake venom.</title>
        <authorList>
            <person name="Hogan M.P."/>
            <person name="Holding M.L."/>
            <person name="Nystrom G.S."/>
            <person name="Colston T.J."/>
            <person name="Bartlett D.A."/>
            <person name="Mason A.J."/>
            <person name="Ellsworth S.A."/>
            <person name="Rautsaw R.M."/>
            <person name="Lawrence K.C."/>
            <person name="Strickland J.L."/>
            <person name="He B."/>
            <person name="Fraser P."/>
            <person name="Margres M.J."/>
            <person name="Gilbert D.M."/>
            <person name="Gibbs H.L."/>
            <person name="Parkinson C.L."/>
            <person name="Rokyta D.R."/>
        </authorList>
    </citation>
    <scope>NUCLEOTIDE SEQUENCE [LARGE SCALE GENOMIC DNA]</scope>
    <source>
        <strain evidence="7">DRR0105</strain>
    </source>
</reference>
<keyword evidence="3 6" id="KW-0812">Transmembrane</keyword>
<name>A0AAW1C6M2_CROAD</name>
<dbReference type="AlphaFoldDB" id="A0AAW1C6M2"/>
<gene>
    <name evidence="7" type="ORF">NXF25_001334</name>
</gene>
<comment type="similarity">
    <text evidence="2">Belongs to the CD225/Dispanin family.</text>
</comment>
<comment type="subcellular location">
    <subcellularLocation>
        <location evidence="1">Membrane</location>
    </subcellularLocation>
</comment>
<evidence type="ECO:0000256" key="4">
    <source>
        <dbReference type="ARBA" id="ARBA00022989"/>
    </source>
</evidence>
<keyword evidence="4 6" id="KW-1133">Transmembrane helix</keyword>
<dbReference type="InterPro" id="IPR007593">
    <property type="entry name" value="CD225/Dispanin_fam"/>
</dbReference>
<dbReference type="PANTHER" id="PTHR13999:SF31">
    <property type="entry name" value="IFITM1-RELATED"/>
    <property type="match status" value="1"/>
</dbReference>
<protein>
    <submittedName>
        <fullName evidence="7">Uncharacterized protein</fullName>
    </submittedName>
</protein>
<evidence type="ECO:0000256" key="3">
    <source>
        <dbReference type="ARBA" id="ARBA00022692"/>
    </source>
</evidence>
<comment type="caution">
    <text evidence="7">The sequence shown here is derived from an EMBL/GenBank/DDBJ whole genome shotgun (WGS) entry which is preliminary data.</text>
</comment>
<evidence type="ECO:0000313" key="7">
    <source>
        <dbReference type="EMBL" id="KAK9410159.1"/>
    </source>
</evidence>
<sequence length="165" mass="18115">MVSKSEAAPTSAVLAVRRAKPPLQFALQRTELTPRPSQGKHTNWPCPLSHRIGSRAAGISGQSAEGEPDHPDVWRVSELVAVSERRVGLAMEPRPTEVVTRPTSPYQYPKAILNPAVKDYVVWSLFSFTSCNCCCLGLFALLFSIKVNAVGKDGKRPLIFFSRPL</sequence>
<feature type="transmembrane region" description="Helical" evidence="6">
    <location>
        <begin position="120"/>
        <end position="145"/>
    </location>
</feature>
<proteinExistence type="inferred from homology"/>
<evidence type="ECO:0000256" key="5">
    <source>
        <dbReference type="ARBA" id="ARBA00023136"/>
    </source>
</evidence>